<evidence type="ECO:0000313" key="1">
    <source>
        <dbReference type="EMBL" id="SFN37086.1"/>
    </source>
</evidence>
<keyword evidence="2" id="KW-1185">Reference proteome</keyword>
<dbReference type="EMBL" id="FOVP01000001">
    <property type="protein sequence ID" value="SFN37086.1"/>
    <property type="molecule type" value="Genomic_DNA"/>
</dbReference>
<organism evidence="1 2">
    <name type="scientific">Roseovarius lutimaris</name>
    <dbReference type="NCBI Taxonomy" id="1005928"/>
    <lineage>
        <taxon>Bacteria</taxon>
        <taxon>Pseudomonadati</taxon>
        <taxon>Pseudomonadota</taxon>
        <taxon>Alphaproteobacteria</taxon>
        <taxon>Rhodobacterales</taxon>
        <taxon>Roseobacteraceae</taxon>
        <taxon>Roseovarius</taxon>
    </lineage>
</organism>
<name>A0A1I4YGF4_9RHOB</name>
<gene>
    <name evidence="1" type="ORF">SAMN04487859_101211</name>
</gene>
<dbReference type="Proteomes" id="UP000198599">
    <property type="component" value="Unassembled WGS sequence"/>
</dbReference>
<sequence length="101" mass="11779">MRLYRVSIKKMHQHPEYGRFVEKMSELNAKHPDYGGGMNGALVRHHTDPKTVKAIVAEKMSSDRDIVVEEVTIESLEASHVGYRELVERYFLPYDEYPEIE</sequence>
<evidence type="ECO:0000313" key="2">
    <source>
        <dbReference type="Proteomes" id="UP000198599"/>
    </source>
</evidence>
<accession>A0A1I4YGF4</accession>
<dbReference type="RefSeq" id="WP_143076278.1">
    <property type="nucleotide sequence ID" value="NZ_FOVP01000001.1"/>
</dbReference>
<protein>
    <submittedName>
        <fullName evidence="1">Uncharacterized protein</fullName>
    </submittedName>
</protein>
<reference evidence="2" key="1">
    <citation type="submission" date="2016-10" db="EMBL/GenBank/DDBJ databases">
        <authorList>
            <person name="Varghese N."/>
            <person name="Submissions S."/>
        </authorList>
    </citation>
    <scope>NUCLEOTIDE SEQUENCE [LARGE SCALE GENOMIC DNA]</scope>
    <source>
        <strain evidence="2">DSM 28463</strain>
    </source>
</reference>
<proteinExistence type="predicted"/>
<dbReference type="AlphaFoldDB" id="A0A1I4YGF4"/>